<comment type="similarity">
    <text evidence="6">Belongs to the sodium:neurotransmitter symporter (SNF) (TC 2.A.22) family.</text>
</comment>
<dbReference type="InterPro" id="IPR000175">
    <property type="entry name" value="Na/ntran_symport"/>
</dbReference>
<comment type="subcellular location">
    <subcellularLocation>
        <location evidence="1">Membrane</location>
        <topology evidence="1">Multi-pass membrane protein</topology>
    </subcellularLocation>
</comment>
<evidence type="ECO:0000256" key="1">
    <source>
        <dbReference type="ARBA" id="ARBA00004141"/>
    </source>
</evidence>
<accession>A0A4P7VD20</accession>
<evidence type="ECO:0000313" key="9">
    <source>
        <dbReference type="Proteomes" id="UP000297031"/>
    </source>
</evidence>
<feature type="transmembrane region" description="Helical" evidence="7">
    <location>
        <begin position="173"/>
        <end position="195"/>
    </location>
</feature>
<feature type="transmembrane region" description="Helical" evidence="7">
    <location>
        <begin position="43"/>
        <end position="65"/>
    </location>
</feature>
<dbReference type="GO" id="GO:0015293">
    <property type="term" value="F:symporter activity"/>
    <property type="evidence" value="ECO:0007669"/>
    <property type="project" value="UniProtKB-KW"/>
</dbReference>
<dbReference type="PROSITE" id="PS00610">
    <property type="entry name" value="NA_NEUROTRAN_SYMP_1"/>
    <property type="match status" value="1"/>
</dbReference>
<dbReference type="GO" id="GO:0016020">
    <property type="term" value="C:membrane"/>
    <property type="evidence" value="ECO:0007669"/>
    <property type="project" value="UniProtKB-SubCell"/>
</dbReference>
<keyword evidence="6" id="KW-0769">Symport</keyword>
<dbReference type="Proteomes" id="UP000297031">
    <property type="component" value="Chromosome"/>
</dbReference>
<dbReference type="SUPFAM" id="SSF161070">
    <property type="entry name" value="SNF-like"/>
    <property type="match status" value="1"/>
</dbReference>
<dbReference type="PRINTS" id="PR00176">
    <property type="entry name" value="NANEUSMPORT"/>
</dbReference>
<feature type="transmembrane region" description="Helical" evidence="7">
    <location>
        <begin position="215"/>
        <end position="240"/>
    </location>
</feature>
<feature type="transmembrane region" description="Helical" evidence="7">
    <location>
        <begin position="423"/>
        <end position="444"/>
    </location>
</feature>
<organism evidence="8 9">
    <name type="scientific">Muribaculum gordoncarteri</name>
    <dbReference type="NCBI Taxonomy" id="2530390"/>
    <lineage>
        <taxon>Bacteria</taxon>
        <taxon>Pseudomonadati</taxon>
        <taxon>Bacteroidota</taxon>
        <taxon>Bacteroidia</taxon>
        <taxon>Bacteroidales</taxon>
        <taxon>Muribaculaceae</taxon>
        <taxon>Muribaculum</taxon>
    </lineage>
</organism>
<sequence>MAESRAQFVTRLGVIATTVGSAVGLGNIWRFPYEAGVHGGGAFLLFYIVFIFLIGVPVICAEFIMGRGARSNIFGAFRKLHSTRQWAWIGYMGILSSILILSFYSVVAGWTVEYFVQSVTGAIDTIAEGERHSSFDTFSTGLKPVMWTLIFLLANAVILLRGVQSGIEKVSNILMPVLFLILIVFCINSLLMPGVGEGMRFLFNPDFSKVDSSVLIGALGQAFFSLSLGLGTMMTYASYFSDRTPLVKSASIIAVLDTVVAVLAGIIIFPAVFTYGSEPAAGPKLVFEVLPAIFHQMPGGVFWSALFFFLLMVASLTSTISMSEICIAFFTEQFGIGRRKATLLNAGIAMVLGTLCALSFGPLSNVLIFGQSFFGLFDYVTSNIFLPLGGMLISIFVGWFLDRRVFREQLRGTGSIKGWIYKVIVICLRYVAPTGIALVFLSGLDII</sequence>
<keyword evidence="2 6" id="KW-0813">Transport</keyword>
<dbReference type="PANTHER" id="PTHR42948:SF1">
    <property type="entry name" value="TRANSPORTER"/>
    <property type="match status" value="1"/>
</dbReference>
<feature type="transmembrane region" description="Helical" evidence="7">
    <location>
        <begin position="252"/>
        <end position="273"/>
    </location>
</feature>
<dbReference type="CDD" id="cd10336">
    <property type="entry name" value="SLC6sbd_Tyt1-Like"/>
    <property type="match status" value="1"/>
</dbReference>
<dbReference type="RefSeq" id="WP_136409849.1">
    <property type="nucleotide sequence ID" value="NZ_CP039393.1"/>
</dbReference>
<keyword evidence="3 6" id="KW-0812">Transmembrane</keyword>
<dbReference type="OrthoDB" id="9762833at2"/>
<evidence type="ECO:0000256" key="5">
    <source>
        <dbReference type="ARBA" id="ARBA00023136"/>
    </source>
</evidence>
<dbReference type="InterPro" id="IPR047218">
    <property type="entry name" value="YocR/YhdH-like"/>
</dbReference>
<keyword evidence="4 7" id="KW-1133">Transmembrane helix</keyword>
<keyword evidence="5 7" id="KW-0472">Membrane</keyword>
<feature type="transmembrane region" description="Helical" evidence="7">
    <location>
        <begin position="384"/>
        <end position="402"/>
    </location>
</feature>
<evidence type="ECO:0000256" key="7">
    <source>
        <dbReference type="SAM" id="Phobius"/>
    </source>
</evidence>
<evidence type="ECO:0000256" key="3">
    <source>
        <dbReference type="ARBA" id="ARBA00022692"/>
    </source>
</evidence>
<dbReference type="AlphaFoldDB" id="A0A4P7VD20"/>
<dbReference type="EMBL" id="CP039393">
    <property type="protein sequence ID" value="QCD35010.1"/>
    <property type="molecule type" value="Genomic_DNA"/>
</dbReference>
<reference evidence="8 9" key="1">
    <citation type="submission" date="2019-02" db="EMBL/GenBank/DDBJ databases">
        <title>Isolation and identification of novel species under the genus Muribaculum.</title>
        <authorList>
            <person name="Miyake S."/>
            <person name="Ding Y."/>
            <person name="Low A."/>
            <person name="Soh M."/>
            <person name="Seedorf H."/>
        </authorList>
    </citation>
    <scope>NUCLEOTIDE SEQUENCE [LARGE SCALE GENOMIC DNA]</scope>
    <source>
        <strain evidence="8 9">TLL-A4</strain>
    </source>
</reference>
<evidence type="ECO:0000256" key="4">
    <source>
        <dbReference type="ARBA" id="ARBA00022989"/>
    </source>
</evidence>
<feature type="transmembrane region" description="Helical" evidence="7">
    <location>
        <begin position="144"/>
        <end position="161"/>
    </location>
</feature>
<feature type="transmembrane region" description="Helical" evidence="7">
    <location>
        <begin position="342"/>
        <end position="364"/>
    </location>
</feature>
<evidence type="ECO:0000256" key="2">
    <source>
        <dbReference type="ARBA" id="ARBA00022448"/>
    </source>
</evidence>
<evidence type="ECO:0000313" key="8">
    <source>
        <dbReference type="EMBL" id="QCD35010.1"/>
    </source>
</evidence>
<dbReference type="KEGG" id="mgod:E7746_03500"/>
<dbReference type="PROSITE" id="PS50267">
    <property type="entry name" value="NA_NEUROTRAN_SYMP_3"/>
    <property type="match status" value="1"/>
</dbReference>
<protein>
    <recommendedName>
        <fullName evidence="6">Transporter</fullName>
    </recommendedName>
</protein>
<dbReference type="InterPro" id="IPR037272">
    <property type="entry name" value="SNS_sf"/>
</dbReference>
<dbReference type="PANTHER" id="PTHR42948">
    <property type="entry name" value="TRANSPORTER"/>
    <property type="match status" value="1"/>
</dbReference>
<feature type="transmembrane region" description="Helical" evidence="7">
    <location>
        <begin position="301"/>
        <end position="330"/>
    </location>
</feature>
<gene>
    <name evidence="8" type="ORF">E7746_03500</name>
</gene>
<dbReference type="NCBIfam" id="NF037979">
    <property type="entry name" value="Na_transp"/>
    <property type="match status" value="1"/>
</dbReference>
<feature type="transmembrane region" description="Helical" evidence="7">
    <location>
        <begin position="12"/>
        <end position="31"/>
    </location>
</feature>
<feature type="transmembrane region" description="Helical" evidence="7">
    <location>
        <begin position="86"/>
        <end position="107"/>
    </location>
</feature>
<dbReference type="Pfam" id="PF00209">
    <property type="entry name" value="SNF"/>
    <property type="match status" value="2"/>
</dbReference>
<name>A0A4P7VD20_9BACT</name>
<keyword evidence="9" id="KW-1185">Reference proteome</keyword>
<evidence type="ECO:0000256" key="6">
    <source>
        <dbReference type="RuleBase" id="RU003732"/>
    </source>
</evidence>
<proteinExistence type="inferred from homology"/>